<sequence length="163" mass="18274">MDQCMEYVYILSANFTQRRSGVGGRHKPFPLDDRPIPQCLCHRRDRQTTQALRCSSGPRRPDLLPSSPGKSMGGVSTPGGEPAWTMQYSTPPKPSHPPPYFLGVLSYRYIEWRAGSCGQDVVGRGEMNRAGWMELEMWMFPNGNRDPRLNTSFGSPAALPLCR</sequence>
<evidence type="ECO:0000256" key="1">
    <source>
        <dbReference type="SAM" id="MobiDB-lite"/>
    </source>
</evidence>
<gene>
    <name evidence="2" type="ORF">KC01_LOCUS13026</name>
</gene>
<dbReference type="AlphaFoldDB" id="A0AAV2K0H9"/>
<reference evidence="2 3" key="1">
    <citation type="submission" date="2024-04" db="EMBL/GenBank/DDBJ databases">
        <authorList>
            <person name="Waldvogel A.-M."/>
            <person name="Schoenle A."/>
        </authorList>
    </citation>
    <scope>NUCLEOTIDE SEQUENCE [LARGE SCALE GENOMIC DNA]</scope>
</reference>
<organism evidence="2 3">
    <name type="scientific">Knipowitschia caucasica</name>
    <name type="common">Caucasian dwarf goby</name>
    <name type="synonym">Pomatoschistus caucasicus</name>
    <dbReference type="NCBI Taxonomy" id="637954"/>
    <lineage>
        <taxon>Eukaryota</taxon>
        <taxon>Metazoa</taxon>
        <taxon>Chordata</taxon>
        <taxon>Craniata</taxon>
        <taxon>Vertebrata</taxon>
        <taxon>Euteleostomi</taxon>
        <taxon>Actinopterygii</taxon>
        <taxon>Neopterygii</taxon>
        <taxon>Teleostei</taxon>
        <taxon>Neoteleostei</taxon>
        <taxon>Acanthomorphata</taxon>
        <taxon>Gobiaria</taxon>
        <taxon>Gobiiformes</taxon>
        <taxon>Gobioidei</taxon>
        <taxon>Gobiidae</taxon>
        <taxon>Gobiinae</taxon>
        <taxon>Knipowitschia</taxon>
    </lineage>
</organism>
<dbReference type="Proteomes" id="UP001497482">
    <property type="component" value="Chromosome 15"/>
</dbReference>
<evidence type="ECO:0000313" key="2">
    <source>
        <dbReference type="EMBL" id="CAL1582408.1"/>
    </source>
</evidence>
<accession>A0AAV2K0H9</accession>
<feature type="region of interest" description="Disordered" evidence="1">
    <location>
        <begin position="50"/>
        <end position="83"/>
    </location>
</feature>
<protein>
    <submittedName>
        <fullName evidence="2">Uncharacterized protein</fullName>
    </submittedName>
</protein>
<evidence type="ECO:0000313" key="3">
    <source>
        <dbReference type="Proteomes" id="UP001497482"/>
    </source>
</evidence>
<proteinExistence type="predicted"/>
<name>A0AAV2K0H9_KNICA</name>
<keyword evidence="3" id="KW-1185">Reference proteome</keyword>
<dbReference type="EMBL" id="OZ035837">
    <property type="protein sequence ID" value="CAL1582408.1"/>
    <property type="molecule type" value="Genomic_DNA"/>
</dbReference>